<dbReference type="EMBL" id="JAGGLB010000016">
    <property type="protein sequence ID" value="MBP1992913.1"/>
    <property type="molecule type" value="Genomic_DNA"/>
</dbReference>
<protein>
    <submittedName>
        <fullName evidence="1">Uncharacterized protein</fullName>
    </submittedName>
</protein>
<gene>
    <name evidence="1" type="ORF">J2Z66_004530</name>
</gene>
<proteinExistence type="predicted"/>
<dbReference type="RefSeq" id="WP_209974344.1">
    <property type="nucleotide sequence ID" value="NZ_JAGGLB010000016.1"/>
</dbReference>
<evidence type="ECO:0000313" key="2">
    <source>
        <dbReference type="Proteomes" id="UP001519287"/>
    </source>
</evidence>
<reference evidence="1 2" key="1">
    <citation type="submission" date="2021-03" db="EMBL/GenBank/DDBJ databases">
        <title>Genomic Encyclopedia of Type Strains, Phase IV (KMG-IV): sequencing the most valuable type-strain genomes for metagenomic binning, comparative biology and taxonomic classification.</title>
        <authorList>
            <person name="Goeker M."/>
        </authorList>
    </citation>
    <scope>NUCLEOTIDE SEQUENCE [LARGE SCALE GENOMIC DNA]</scope>
    <source>
        <strain evidence="1 2">DSM 26048</strain>
    </source>
</reference>
<name>A0ABS4IZ94_9BACL</name>
<evidence type="ECO:0000313" key="1">
    <source>
        <dbReference type="EMBL" id="MBP1992913.1"/>
    </source>
</evidence>
<accession>A0ABS4IZ94</accession>
<organism evidence="1 2">
    <name type="scientific">Paenibacillus eucommiae</name>
    <dbReference type="NCBI Taxonomy" id="1355755"/>
    <lineage>
        <taxon>Bacteria</taxon>
        <taxon>Bacillati</taxon>
        <taxon>Bacillota</taxon>
        <taxon>Bacilli</taxon>
        <taxon>Bacillales</taxon>
        <taxon>Paenibacillaceae</taxon>
        <taxon>Paenibacillus</taxon>
    </lineage>
</organism>
<comment type="caution">
    <text evidence="1">The sequence shown here is derived from an EMBL/GenBank/DDBJ whole genome shotgun (WGS) entry which is preliminary data.</text>
</comment>
<dbReference type="Proteomes" id="UP001519287">
    <property type="component" value="Unassembled WGS sequence"/>
</dbReference>
<keyword evidence="2" id="KW-1185">Reference proteome</keyword>
<sequence>MHTIELSPQLKNIIRSMKSAKQQKSAEPFIYHPTLSDMESEVITKTFNSQQSTSKAPPTAWD</sequence>